<keyword evidence="5" id="KW-0812">Transmembrane</keyword>
<evidence type="ECO:0000259" key="6">
    <source>
        <dbReference type="SMART" id="SM00429"/>
    </source>
</evidence>
<name>A0A8J5QIJ5_9ASCO</name>
<dbReference type="GO" id="GO:0005634">
    <property type="term" value="C:nucleus"/>
    <property type="evidence" value="ECO:0007669"/>
    <property type="project" value="UniProtKB-ARBA"/>
</dbReference>
<dbReference type="Pfam" id="PF01833">
    <property type="entry name" value="TIG"/>
    <property type="match status" value="1"/>
</dbReference>
<dbReference type="Proteomes" id="UP000694255">
    <property type="component" value="Unassembled WGS sequence"/>
</dbReference>
<feature type="region of interest" description="Disordered" evidence="4">
    <location>
        <begin position="431"/>
        <end position="577"/>
    </location>
</feature>
<feature type="region of interest" description="Disordered" evidence="4">
    <location>
        <begin position="307"/>
        <end position="337"/>
    </location>
</feature>
<comment type="caution">
    <text evidence="7">The sequence shown here is derived from an EMBL/GenBank/DDBJ whole genome shotgun (WGS) entry which is preliminary data.</text>
</comment>
<protein>
    <submittedName>
        <fullName evidence="7">SPT23</fullName>
    </submittedName>
</protein>
<feature type="transmembrane region" description="Helical" evidence="5">
    <location>
        <begin position="1165"/>
        <end position="1186"/>
    </location>
</feature>
<feature type="repeat" description="ANK" evidence="3">
    <location>
        <begin position="816"/>
        <end position="848"/>
    </location>
</feature>
<gene>
    <name evidence="7" type="ORF">J8A68_000212</name>
</gene>
<dbReference type="RefSeq" id="XP_049266471.1">
    <property type="nucleotide sequence ID" value="XM_049405865.1"/>
</dbReference>
<accession>A0A8J5QIJ5</accession>
<dbReference type="PANTHER" id="PTHR24179">
    <property type="entry name" value="PROTEIN PHOSPHATASE 1 REGULATORY SUBUNIT 12"/>
    <property type="match status" value="1"/>
</dbReference>
<evidence type="ECO:0000256" key="2">
    <source>
        <dbReference type="ARBA" id="ARBA00022737"/>
    </source>
</evidence>
<keyword evidence="3" id="KW-0040">ANK repeat</keyword>
<keyword evidence="2" id="KW-0677">Repeat</keyword>
<feature type="region of interest" description="Disordered" evidence="4">
    <location>
        <begin position="70"/>
        <end position="89"/>
    </location>
</feature>
<feature type="region of interest" description="Disordered" evidence="4">
    <location>
        <begin position="903"/>
        <end position="927"/>
    </location>
</feature>
<reference evidence="7 8" key="1">
    <citation type="journal article" date="2021" name="DNA Res.">
        <title>Genome analysis of Candida subhashii reveals its hybrid nature and dual mitochondrial genome conformations.</title>
        <authorList>
            <person name="Mixao V."/>
            <person name="Hegedusova E."/>
            <person name="Saus E."/>
            <person name="Pryszcz L.P."/>
            <person name="Cillingova A."/>
            <person name="Nosek J."/>
            <person name="Gabaldon T."/>
        </authorList>
    </citation>
    <scope>NUCLEOTIDE SEQUENCE [LARGE SCALE GENOMIC DNA]</scope>
    <source>
        <strain evidence="7 8">CBS 10753</strain>
    </source>
</reference>
<evidence type="ECO:0000313" key="8">
    <source>
        <dbReference type="Proteomes" id="UP000694255"/>
    </source>
</evidence>
<feature type="compositionally biased region" description="Polar residues" evidence="4">
    <location>
        <begin position="438"/>
        <end position="458"/>
    </location>
</feature>
<feature type="compositionally biased region" description="Polar residues" evidence="4">
    <location>
        <begin position="527"/>
        <end position="559"/>
    </location>
</feature>
<dbReference type="PROSITE" id="PS50297">
    <property type="entry name" value="ANK_REP_REGION"/>
    <property type="match status" value="1"/>
</dbReference>
<feature type="compositionally biased region" description="Low complexity" evidence="4">
    <location>
        <begin position="106"/>
        <end position="124"/>
    </location>
</feature>
<evidence type="ECO:0000256" key="1">
    <source>
        <dbReference type="ARBA" id="ARBA00022553"/>
    </source>
</evidence>
<dbReference type="FunFam" id="2.60.40.10:FF:001880">
    <property type="entry name" value="Mga2p"/>
    <property type="match status" value="1"/>
</dbReference>
<evidence type="ECO:0000256" key="3">
    <source>
        <dbReference type="PROSITE-ProRule" id="PRU00023"/>
    </source>
</evidence>
<proteinExistence type="predicted"/>
<feature type="compositionally biased region" description="Low complexity" evidence="4">
    <location>
        <begin position="561"/>
        <end position="571"/>
    </location>
</feature>
<dbReference type="GeneID" id="73467013"/>
<keyword evidence="5" id="KW-1133">Transmembrane helix</keyword>
<dbReference type="OrthoDB" id="71307at2759"/>
<dbReference type="GO" id="GO:2001280">
    <property type="term" value="P:positive regulation of unsaturated fatty acid biosynthetic process"/>
    <property type="evidence" value="ECO:0007669"/>
    <property type="project" value="UniProtKB-ARBA"/>
</dbReference>
<dbReference type="InterPro" id="IPR051226">
    <property type="entry name" value="PP1_Regulatory_Subunit"/>
</dbReference>
<feature type="compositionally biased region" description="Polar residues" evidence="4">
    <location>
        <begin position="479"/>
        <end position="512"/>
    </location>
</feature>
<dbReference type="GO" id="GO:0004857">
    <property type="term" value="F:enzyme inhibitor activity"/>
    <property type="evidence" value="ECO:0007669"/>
    <property type="project" value="TreeGrafter"/>
</dbReference>
<dbReference type="AlphaFoldDB" id="A0A8J5QIJ5"/>
<feature type="region of interest" description="Disordered" evidence="4">
    <location>
        <begin position="142"/>
        <end position="171"/>
    </location>
</feature>
<feature type="compositionally biased region" description="Low complexity" evidence="4">
    <location>
        <begin position="1040"/>
        <end position="1056"/>
    </location>
</feature>
<feature type="compositionally biased region" description="Polar residues" evidence="4">
    <location>
        <begin position="1027"/>
        <end position="1039"/>
    </location>
</feature>
<feature type="compositionally biased region" description="Polar residues" evidence="4">
    <location>
        <begin position="1097"/>
        <end position="1111"/>
    </location>
</feature>
<evidence type="ECO:0000256" key="5">
    <source>
        <dbReference type="SAM" id="Phobius"/>
    </source>
</evidence>
<dbReference type="Pfam" id="PF25603">
    <property type="entry name" value="SPT23_MGA2_DBD"/>
    <property type="match status" value="1"/>
</dbReference>
<dbReference type="GO" id="GO:0005789">
    <property type="term" value="C:endoplasmic reticulum membrane"/>
    <property type="evidence" value="ECO:0007669"/>
    <property type="project" value="UniProtKB-ARBA"/>
</dbReference>
<keyword evidence="1" id="KW-0597">Phosphoprotein</keyword>
<keyword evidence="5" id="KW-0472">Membrane</keyword>
<dbReference type="GO" id="GO:0030466">
    <property type="term" value="P:silent mating-type cassette heterochromatin formation"/>
    <property type="evidence" value="ECO:0007669"/>
    <property type="project" value="UniProtKB-ARBA"/>
</dbReference>
<feature type="region of interest" description="Disordered" evidence="4">
    <location>
        <begin position="999"/>
        <end position="1065"/>
    </location>
</feature>
<feature type="region of interest" description="Disordered" evidence="4">
    <location>
        <begin position="1094"/>
        <end position="1138"/>
    </location>
</feature>
<dbReference type="InterPro" id="IPR002909">
    <property type="entry name" value="IPT_dom"/>
</dbReference>
<dbReference type="GO" id="GO:0033554">
    <property type="term" value="P:cellular response to stress"/>
    <property type="evidence" value="ECO:0007669"/>
    <property type="project" value="UniProtKB-ARBA"/>
</dbReference>
<dbReference type="SMART" id="SM00429">
    <property type="entry name" value="IPT"/>
    <property type="match status" value="1"/>
</dbReference>
<dbReference type="GO" id="GO:0019208">
    <property type="term" value="F:phosphatase regulator activity"/>
    <property type="evidence" value="ECO:0007669"/>
    <property type="project" value="TreeGrafter"/>
</dbReference>
<dbReference type="SMART" id="SM00248">
    <property type="entry name" value="ANK"/>
    <property type="match status" value="2"/>
</dbReference>
<feature type="compositionally biased region" description="Polar residues" evidence="4">
    <location>
        <begin position="77"/>
        <end position="89"/>
    </location>
</feature>
<evidence type="ECO:0000256" key="4">
    <source>
        <dbReference type="SAM" id="MobiDB-lite"/>
    </source>
</evidence>
<dbReference type="InterPro" id="IPR057962">
    <property type="entry name" value="SPT23_MGA2_DBD"/>
</dbReference>
<feature type="compositionally biased region" description="Acidic residues" evidence="4">
    <location>
        <begin position="999"/>
        <end position="1026"/>
    </location>
</feature>
<feature type="compositionally biased region" description="Low complexity" evidence="4">
    <location>
        <begin position="144"/>
        <end position="171"/>
    </location>
</feature>
<keyword evidence="8" id="KW-1185">Reference proteome</keyword>
<dbReference type="EMBL" id="JAGSYN010000028">
    <property type="protein sequence ID" value="KAG7666239.1"/>
    <property type="molecule type" value="Genomic_DNA"/>
</dbReference>
<dbReference type="Pfam" id="PF12796">
    <property type="entry name" value="Ank_2"/>
    <property type="match status" value="1"/>
</dbReference>
<organism evidence="7 8">
    <name type="scientific">[Candida] subhashii</name>
    <dbReference type="NCBI Taxonomy" id="561895"/>
    <lineage>
        <taxon>Eukaryota</taxon>
        <taxon>Fungi</taxon>
        <taxon>Dikarya</taxon>
        <taxon>Ascomycota</taxon>
        <taxon>Saccharomycotina</taxon>
        <taxon>Pichiomycetes</taxon>
        <taxon>Debaryomycetaceae</taxon>
        <taxon>Spathaspora</taxon>
    </lineage>
</organism>
<dbReference type="CDD" id="cd00102">
    <property type="entry name" value="IPT"/>
    <property type="match status" value="1"/>
</dbReference>
<dbReference type="PANTHER" id="PTHR24179:SF29">
    <property type="entry name" value="LD46604P"/>
    <property type="match status" value="1"/>
</dbReference>
<dbReference type="GO" id="GO:0045944">
    <property type="term" value="P:positive regulation of transcription by RNA polymerase II"/>
    <property type="evidence" value="ECO:0007669"/>
    <property type="project" value="UniProtKB-ARBA"/>
</dbReference>
<feature type="domain" description="IPT/TIG" evidence="6">
    <location>
        <begin position="603"/>
        <end position="692"/>
    </location>
</feature>
<feature type="region of interest" description="Disordered" evidence="4">
    <location>
        <begin position="106"/>
        <end position="126"/>
    </location>
</feature>
<dbReference type="InterPro" id="IPR002110">
    <property type="entry name" value="Ankyrin_rpt"/>
</dbReference>
<sequence>MSSIVTDSNGSTTLLNSDEQDILDEFLDQRVYDSLGTNTPINGSNGTVKLEQNQNELIDSLYAVAAAAASTTSSSSKNPTQSARSSSTGLSTIVHNKSFQQFTTTANNPIINGNNNNTNYNTNNPSPDYLYFDMPHESNFAHLQQQQHQQSSPTGSYDFNHNNDNNNSNPLSDFDFIRDELSKLKFGNHFMNPCPNSVEVPHPSYLDFSNQNSLPYKLQISNLPSYSRVETQIKLKISLSPPPPQFLLHLPQDLIAKNKFCLADPLEDINPKLKENMLYFDAYVLTSDLSKSCNICPRCIKREQKRASRRKIGGGDADDNEYIPPPPTTTTTSASGIVKNNPLSWADESMMKKALIFNCKEIVSFPTPTGLNNDTAKSLELSARIICYCRHHKEPKGFRLLFVIKDNQGQVVAKQITNPIMIMDRKKNQSLTHKDTGSLPNSIAGSSTNLQGLDQYSPPNYKKKKLSTSDISDRDETTTHGLSPTSPHLMNQLSPNSVLDESASEVQTNTDAESSRGLKRKKLSIDDSLNNSTNPMYNGSIHSGYSPVSNSDTNTSTHFYNGFGNNNNNNGKPHLSPRQAQALLGSQSYANIPLLSNPHTHNFPSIQRIIPAQGPIRGGIEVTLLGFNFRPGLRVKFGANLALATHCWSETTIVTYLPPAAGPGQVLVSFDSGSDANAGVVGGSGSSIFTYTDDTDRQLIELALQIVGLKMNGKLEDAKNIAKRIVGTDATSNNNTNGTTMAGNGSGNNNMNVAAAATTSTENGHEWFDNAHKSITEQLAQNHTLSTHQILVNLLSLVDLPNCPITIPNWSLSNPQGQTLLHLATIKGYTNLIQFLISHGAKVDMGDNQGITPLFLASMKGEREIMNMYRDCQAKFRVKYDNDKWMKDYCDLNVLDFFDEEEKKNDKNKKNNKAAALNNNKSVKRDGSEESLSGWFFDNYGKHVSKMVVADDLVDNNASDRQPEEVLSDGLISEGAGAGAGVLLDDDEVGFADAELESEDFDEFDEDDDYEDDEVDYEDDYTDDEITVSNTTINSPVEGTSSSDTATTISDTTPATSLPPSPPASPGLWRKVMNVFHSDDEEVLPAYEDLFPLGPNATKQKPKSQLEQRLNTDTTSSTTEATTSRLTHSTSNDSDTALTDSSSDDMVIKYINHPRKAVEHDKMLFLFWMPALVFILGLMFMVYVMGYRFETVDLLKGYIRNAVGHLMVGDERIDRVFKSGAASVVGAANVQQQPVGVV</sequence>
<feature type="compositionally biased region" description="Low complexity" evidence="4">
    <location>
        <begin position="1112"/>
        <end position="1138"/>
    </location>
</feature>
<dbReference type="PROSITE" id="PS50088">
    <property type="entry name" value="ANK_REPEAT"/>
    <property type="match status" value="1"/>
</dbReference>
<evidence type="ECO:0000313" key="7">
    <source>
        <dbReference type="EMBL" id="KAG7666239.1"/>
    </source>
</evidence>